<gene>
    <name evidence="1" type="ORF">LOAG_03337</name>
</gene>
<dbReference type="AlphaFoldDB" id="A0A1S0U5F6"/>
<evidence type="ECO:0000313" key="1">
    <source>
        <dbReference type="EMBL" id="EFO25153.1"/>
    </source>
</evidence>
<name>A0A1S0U5F6_LOALO</name>
<dbReference type="EMBL" id="JH712320">
    <property type="protein sequence ID" value="EFO25153.1"/>
    <property type="molecule type" value="Genomic_DNA"/>
</dbReference>
<dbReference type="KEGG" id="loa:LOAG_03337"/>
<protein>
    <submittedName>
        <fullName evidence="1">Uncharacterized protein</fullName>
    </submittedName>
</protein>
<reference evidence="1" key="1">
    <citation type="submission" date="2012-04" db="EMBL/GenBank/DDBJ databases">
        <title>The Genome Sequence of Loa loa.</title>
        <authorList>
            <consortium name="The Broad Institute Genome Sequencing Platform"/>
            <consortium name="Broad Institute Genome Sequencing Center for Infectious Disease"/>
            <person name="Nutman T.B."/>
            <person name="Fink D.L."/>
            <person name="Russ C."/>
            <person name="Young S."/>
            <person name="Zeng Q."/>
            <person name="Gargeya S."/>
            <person name="Alvarado L."/>
            <person name="Berlin A."/>
            <person name="Chapman S.B."/>
            <person name="Chen Z."/>
            <person name="Freedman E."/>
            <person name="Gellesch M."/>
            <person name="Goldberg J."/>
            <person name="Griggs A."/>
            <person name="Gujja S."/>
            <person name="Heilman E.R."/>
            <person name="Heiman D."/>
            <person name="Howarth C."/>
            <person name="Mehta T."/>
            <person name="Neiman D."/>
            <person name="Pearson M."/>
            <person name="Roberts A."/>
            <person name="Saif S."/>
            <person name="Shea T."/>
            <person name="Shenoy N."/>
            <person name="Sisk P."/>
            <person name="Stolte C."/>
            <person name="Sykes S."/>
            <person name="White J."/>
            <person name="Yandava C."/>
            <person name="Haas B."/>
            <person name="Henn M.R."/>
            <person name="Nusbaum C."/>
            <person name="Birren B."/>
        </authorList>
    </citation>
    <scope>NUCLEOTIDE SEQUENCE [LARGE SCALE GENOMIC DNA]</scope>
</reference>
<dbReference type="RefSeq" id="XP_003138922.1">
    <property type="nucleotide sequence ID" value="XM_003138874.1"/>
</dbReference>
<dbReference type="InParanoid" id="A0A1S0U5F6"/>
<feature type="non-terminal residue" evidence="1">
    <location>
        <position position="1"/>
    </location>
</feature>
<accession>A0A1S0U5F6</accession>
<organism evidence="1">
    <name type="scientific">Loa loa</name>
    <name type="common">Eye worm</name>
    <name type="synonym">Filaria loa</name>
    <dbReference type="NCBI Taxonomy" id="7209"/>
    <lineage>
        <taxon>Eukaryota</taxon>
        <taxon>Metazoa</taxon>
        <taxon>Ecdysozoa</taxon>
        <taxon>Nematoda</taxon>
        <taxon>Chromadorea</taxon>
        <taxon>Rhabditida</taxon>
        <taxon>Spirurina</taxon>
        <taxon>Spiruromorpha</taxon>
        <taxon>Filarioidea</taxon>
        <taxon>Onchocercidae</taxon>
        <taxon>Loa</taxon>
    </lineage>
</organism>
<sequence length="61" mass="6546">LRPHCALDARVTKGKKEEGGKGEGGGYSGCRGVLYGVLEVDGKCCKWRVVLGDTEHTCHKT</sequence>
<proteinExistence type="predicted"/>
<dbReference type="GeneID" id="9940723"/>
<dbReference type="CTD" id="9940723"/>